<keyword evidence="3" id="KW-1185">Reference proteome</keyword>
<dbReference type="EMBL" id="FZQP02002781">
    <property type="protein sequence ID" value="VVC96570.1"/>
    <property type="molecule type" value="Genomic_DNA"/>
</dbReference>
<dbReference type="InterPro" id="IPR039353">
    <property type="entry name" value="TF_Adf1"/>
</dbReference>
<dbReference type="Pfam" id="PF10545">
    <property type="entry name" value="MADF_DNA_bdg"/>
    <property type="match status" value="1"/>
</dbReference>
<gene>
    <name evidence="2" type="ORF">LSINAPIS_LOCUS8037</name>
</gene>
<evidence type="ECO:0000313" key="3">
    <source>
        <dbReference type="Proteomes" id="UP000324832"/>
    </source>
</evidence>
<accession>A0A5E4QFK2</accession>
<proteinExistence type="predicted"/>
<dbReference type="PROSITE" id="PS51029">
    <property type="entry name" value="MADF"/>
    <property type="match status" value="1"/>
</dbReference>
<dbReference type="Proteomes" id="UP000324832">
    <property type="component" value="Unassembled WGS sequence"/>
</dbReference>
<evidence type="ECO:0000313" key="2">
    <source>
        <dbReference type="EMBL" id="VVC96570.1"/>
    </source>
</evidence>
<dbReference type="GO" id="GO:0005667">
    <property type="term" value="C:transcription regulator complex"/>
    <property type="evidence" value="ECO:0007669"/>
    <property type="project" value="TreeGrafter"/>
</dbReference>
<dbReference type="PANTHER" id="PTHR12243:SF60">
    <property type="entry name" value="SI:CH211-15D5.12-RELATED"/>
    <property type="match status" value="1"/>
</dbReference>
<dbReference type="PANTHER" id="PTHR12243">
    <property type="entry name" value="MADF DOMAIN TRANSCRIPTION FACTOR"/>
    <property type="match status" value="1"/>
</dbReference>
<evidence type="ECO:0000259" key="1">
    <source>
        <dbReference type="PROSITE" id="PS51029"/>
    </source>
</evidence>
<protein>
    <recommendedName>
        <fullName evidence="1">MADF domain-containing protein</fullName>
    </recommendedName>
</protein>
<reference evidence="2 3" key="1">
    <citation type="submission" date="2017-07" db="EMBL/GenBank/DDBJ databases">
        <authorList>
            <person name="Talla V."/>
            <person name="Backstrom N."/>
        </authorList>
    </citation>
    <scope>NUCLEOTIDE SEQUENCE [LARGE SCALE GENOMIC DNA]</scope>
</reference>
<dbReference type="GO" id="GO:0005634">
    <property type="term" value="C:nucleus"/>
    <property type="evidence" value="ECO:0007669"/>
    <property type="project" value="TreeGrafter"/>
</dbReference>
<sequence length="105" mass="12370">MRPGYMCSRRLNSLPEVKLKWKKLRDSYRDALKRQNACCQLLRAGSPPVGRMADARRKWSHLRNSYSRHLRNELQGACTSKGRMVSKWYLADELDFLREHMATDT</sequence>
<name>A0A5E4QFK2_9NEOP</name>
<dbReference type="GO" id="GO:0006357">
    <property type="term" value="P:regulation of transcription by RNA polymerase II"/>
    <property type="evidence" value="ECO:0007669"/>
    <property type="project" value="TreeGrafter"/>
</dbReference>
<feature type="domain" description="MADF" evidence="1">
    <location>
        <begin position="9"/>
        <end position="102"/>
    </location>
</feature>
<organism evidence="2 3">
    <name type="scientific">Leptidea sinapis</name>
    <dbReference type="NCBI Taxonomy" id="189913"/>
    <lineage>
        <taxon>Eukaryota</taxon>
        <taxon>Metazoa</taxon>
        <taxon>Ecdysozoa</taxon>
        <taxon>Arthropoda</taxon>
        <taxon>Hexapoda</taxon>
        <taxon>Insecta</taxon>
        <taxon>Pterygota</taxon>
        <taxon>Neoptera</taxon>
        <taxon>Endopterygota</taxon>
        <taxon>Lepidoptera</taxon>
        <taxon>Glossata</taxon>
        <taxon>Ditrysia</taxon>
        <taxon>Papilionoidea</taxon>
        <taxon>Pieridae</taxon>
        <taxon>Dismorphiinae</taxon>
        <taxon>Leptidea</taxon>
    </lineage>
</organism>
<dbReference type="AlphaFoldDB" id="A0A5E4QFK2"/>
<dbReference type="InterPro" id="IPR006578">
    <property type="entry name" value="MADF-dom"/>
</dbReference>